<feature type="compositionally biased region" description="Polar residues" evidence="1">
    <location>
        <begin position="1"/>
        <end position="34"/>
    </location>
</feature>
<evidence type="ECO:0000313" key="2">
    <source>
        <dbReference type="EMBL" id="TRM59021.1"/>
    </source>
</evidence>
<keyword evidence="3" id="KW-1185">Reference proteome</keyword>
<reference evidence="2 3" key="1">
    <citation type="journal article" date="2019" name="New Phytol.">
        <title>Comparative genomics reveals unique wood-decay strategies and fruiting body development in the Schizophyllaceae.</title>
        <authorList>
            <person name="Almasi E."/>
            <person name="Sahu N."/>
            <person name="Krizsan K."/>
            <person name="Balint B."/>
            <person name="Kovacs G.M."/>
            <person name="Kiss B."/>
            <person name="Cseklye J."/>
            <person name="Drula E."/>
            <person name="Henrissat B."/>
            <person name="Nagy I."/>
            <person name="Chovatia M."/>
            <person name="Adam C."/>
            <person name="LaButti K."/>
            <person name="Lipzen A."/>
            <person name="Riley R."/>
            <person name="Grigoriev I.V."/>
            <person name="Nagy L.G."/>
        </authorList>
    </citation>
    <scope>NUCLEOTIDE SEQUENCE [LARGE SCALE GENOMIC DNA]</scope>
    <source>
        <strain evidence="2 3">NL-1724</strain>
    </source>
</reference>
<dbReference type="EMBL" id="VDMD01000031">
    <property type="protein sequence ID" value="TRM59021.1"/>
    <property type="molecule type" value="Genomic_DNA"/>
</dbReference>
<gene>
    <name evidence="2" type="ORF">BD626DRAFT_509485</name>
</gene>
<evidence type="ECO:0000256" key="1">
    <source>
        <dbReference type="SAM" id="MobiDB-lite"/>
    </source>
</evidence>
<dbReference type="Proteomes" id="UP000320762">
    <property type="component" value="Unassembled WGS sequence"/>
</dbReference>
<evidence type="ECO:0000313" key="3">
    <source>
        <dbReference type="Proteomes" id="UP000320762"/>
    </source>
</evidence>
<sequence>MSQQVHRQLDQKQTCEWQRQLTSPRTTRRQTATSRHAGKGIRSINDESRCNGCGNKACAPARGSYAGGKRQAG</sequence>
<name>A0A550C2J2_9AGAR</name>
<comment type="caution">
    <text evidence="2">The sequence shown here is derived from an EMBL/GenBank/DDBJ whole genome shotgun (WGS) entry which is preliminary data.</text>
</comment>
<protein>
    <submittedName>
        <fullName evidence="2">Uncharacterized protein</fullName>
    </submittedName>
</protein>
<organism evidence="2 3">
    <name type="scientific">Schizophyllum amplum</name>
    <dbReference type="NCBI Taxonomy" id="97359"/>
    <lineage>
        <taxon>Eukaryota</taxon>
        <taxon>Fungi</taxon>
        <taxon>Dikarya</taxon>
        <taxon>Basidiomycota</taxon>
        <taxon>Agaricomycotina</taxon>
        <taxon>Agaricomycetes</taxon>
        <taxon>Agaricomycetidae</taxon>
        <taxon>Agaricales</taxon>
        <taxon>Schizophyllaceae</taxon>
        <taxon>Schizophyllum</taxon>
    </lineage>
</organism>
<accession>A0A550C2J2</accession>
<dbReference type="AlphaFoldDB" id="A0A550C2J2"/>
<proteinExistence type="predicted"/>
<feature type="region of interest" description="Disordered" evidence="1">
    <location>
        <begin position="1"/>
        <end position="46"/>
    </location>
</feature>